<reference evidence="1" key="1">
    <citation type="submission" date="2014-09" db="EMBL/GenBank/DDBJ databases">
        <title>Genome sequence of the luminous mushroom Mycena chlorophos for searching fungal bioluminescence genes.</title>
        <authorList>
            <person name="Tanaka Y."/>
            <person name="Kasuga D."/>
            <person name="Oba Y."/>
            <person name="Hase S."/>
            <person name="Sato K."/>
            <person name="Oba Y."/>
            <person name="Sakakibara Y."/>
        </authorList>
    </citation>
    <scope>NUCLEOTIDE SEQUENCE</scope>
</reference>
<organism evidence="1 2">
    <name type="scientific">Mycena chlorophos</name>
    <name type="common">Agaric fungus</name>
    <name type="synonym">Agaricus chlorophos</name>
    <dbReference type="NCBI Taxonomy" id="658473"/>
    <lineage>
        <taxon>Eukaryota</taxon>
        <taxon>Fungi</taxon>
        <taxon>Dikarya</taxon>
        <taxon>Basidiomycota</taxon>
        <taxon>Agaricomycotina</taxon>
        <taxon>Agaricomycetes</taxon>
        <taxon>Agaricomycetidae</taxon>
        <taxon>Agaricales</taxon>
        <taxon>Marasmiineae</taxon>
        <taxon>Mycenaceae</taxon>
        <taxon>Mycena</taxon>
    </lineage>
</organism>
<proteinExistence type="predicted"/>
<accession>A0ABQ0KUF0</accession>
<name>A0ABQ0KUF0_MYCCL</name>
<keyword evidence="2" id="KW-1185">Reference proteome</keyword>
<dbReference type="Proteomes" id="UP000815677">
    <property type="component" value="Unassembled WGS sequence"/>
</dbReference>
<dbReference type="EMBL" id="DF837857">
    <property type="protein sequence ID" value="GAT42385.1"/>
    <property type="molecule type" value="Genomic_DNA"/>
</dbReference>
<evidence type="ECO:0000313" key="1">
    <source>
        <dbReference type="EMBL" id="GAT42385.1"/>
    </source>
</evidence>
<gene>
    <name evidence="1" type="ORF">MCHLO_00100</name>
</gene>
<evidence type="ECO:0000313" key="2">
    <source>
        <dbReference type="Proteomes" id="UP000815677"/>
    </source>
</evidence>
<sequence>MRAYEGMITTAFVRKPTAVRALQSRILAIVTGRVAQPQVRTFTFTLDGHDFYCVRLGDDSTLVYDNSTQQWTEWTSDDLPFWRVNTGINWVGGQAIGVQFGNTDIVVGDDTWGVLYFLDPTQGFDDFPDNLAPESSQQVPFPRVCMAQTTVNGRNFVPCYAVFLDGDNYGLTANFTPYVQLETSDDQGLSWINHGVITLQPNTFDQDYRWTSLGQMQSPGRLFKITDNGILQRIDSLEMSDD</sequence>
<protein>
    <submittedName>
        <fullName evidence="1">Uncharacterized protein</fullName>
    </submittedName>
</protein>